<keyword evidence="6" id="KW-0675">Receptor</keyword>
<sequence length="162" mass="18019">MEIGNLKKLDSLDLSHNKLSGVIPTSLASISTLSLLDLSNNKLSGRIPTGTQLQSFDASVYIHNNGLWGPPLTNSYVGDESPNGPQDHLGGDEDSEDWIDMSWLHKGIWVGFVIGFVGVCGNLLLNTSWRLNNFDYMRNIGDWIYVTISVNINLLKRRFINN</sequence>
<evidence type="ECO:0000256" key="5">
    <source>
        <dbReference type="ARBA" id="ARBA00023136"/>
    </source>
</evidence>
<accession>A0A803QA46</accession>
<reference evidence="9" key="1">
    <citation type="submission" date="2018-11" db="EMBL/GenBank/DDBJ databases">
        <authorList>
            <person name="Grassa J C."/>
        </authorList>
    </citation>
    <scope>NUCLEOTIDE SEQUENCE [LARGE SCALE GENOMIC DNA]</scope>
</reference>
<dbReference type="Gramene" id="evm.model.08.1891">
    <property type="protein sequence ID" value="cds.evm.model.08.1891"/>
    <property type="gene ID" value="evm.TU.08.1891"/>
</dbReference>
<dbReference type="PRINTS" id="PR00019">
    <property type="entry name" value="LEURICHRPT"/>
</dbReference>
<dbReference type="EMBL" id="UZAU01000717">
    <property type="status" value="NOT_ANNOTATED_CDS"/>
    <property type="molecule type" value="Genomic_DNA"/>
</dbReference>
<dbReference type="Proteomes" id="UP000596661">
    <property type="component" value="Chromosome 8"/>
</dbReference>
<evidence type="ECO:0000256" key="8">
    <source>
        <dbReference type="SAM" id="Phobius"/>
    </source>
</evidence>
<evidence type="ECO:0000256" key="6">
    <source>
        <dbReference type="ARBA" id="ARBA00023170"/>
    </source>
</evidence>
<reference evidence="9" key="2">
    <citation type="submission" date="2021-03" db="UniProtKB">
        <authorList>
            <consortium name="EnsemblPlants"/>
        </authorList>
    </citation>
    <scope>IDENTIFICATION</scope>
</reference>
<dbReference type="InterPro" id="IPR032675">
    <property type="entry name" value="LRR_dom_sf"/>
</dbReference>
<dbReference type="EnsemblPlants" id="evm.model.08.1891">
    <property type="protein sequence ID" value="cds.evm.model.08.1891"/>
    <property type="gene ID" value="evm.TU.08.1891"/>
</dbReference>
<keyword evidence="7" id="KW-0325">Glycoprotein</keyword>
<name>A0A803QA46_CANSA</name>
<evidence type="ECO:0000313" key="9">
    <source>
        <dbReference type="EnsemblPlants" id="cds.evm.model.08.1891"/>
    </source>
</evidence>
<proteinExistence type="predicted"/>
<feature type="transmembrane region" description="Helical" evidence="8">
    <location>
        <begin position="107"/>
        <end position="124"/>
    </location>
</feature>
<evidence type="ECO:0000256" key="2">
    <source>
        <dbReference type="ARBA" id="ARBA00022692"/>
    </source>
</evidence>
<dbReference type="PANTHER" id="PTHR48063:SF98">
    <property type="entry name" value="LRR RECEPTOR-LIKE SERINE_THREONINE-PROTEIN KINASE FLS2"/>
    <property type="match status" value="1"/>
</dbReference>
<keyword evidence="3" id="KW-0732">Signal</keyword>
<dbReference type="PANTHER" id="PTHR48063">
    <property type="entry name" value="LRR RECEPTOR-LIKE KINASE"/>
    <property type="match status" value="1"/>
</dbReference>
<comment type="subcellular location">
    <subcellularLocation>
        <location evidence="1">Membrane</location>
        <topology evidence="1">Single-pass type I membrane protein</topology>
    </subcellularLocation>
</comment>
<keyword evidence="5 8" id="KW-0472">Membrane</keyword>
<dbReference type="Gene3D" id="3.80.10.10">
    <property type="entry name" value="Ribonuclease Inhibitor"/>
    <property type="match status" value="1"/>
</dbReference>
<keyword evidence="4 8" id="KW-1133">Transmembrane helix</keyword>
<protein>
    <submittedName>
        <fullName evidence="9">Uncharacterized protein</fullName>
    </submittedName>
</protein>
<dbReference type="InterPro" id="IPR046956">
    <property type="entry name" value="RLP23-like"/>
</dbReference>
<dbReference type="AlphaFoldDB" id="A0A803QA46"/>
<evidence type="ECO:0000313" key="10">
    <source>
        <dbReference type="Proteomes" id="UP000596661"/>
    </source>
</evidence>
<evidence type="ECO:0000256" key="4">
    <source>
        <dbReference type="ARBA" id="ARBA00022989"/>
    </source>
</evidence>
<keyword evidence="2 8" id="KW-0812">Transmembrane</keyword>
<evidence type="ECO:0000256" key="1">
    <source>
        <dbReference type="ARBA" id="ARBA00004479"/>
    </source>
</evidence>
<dbReference type="Pfam" id="PF13855">
    <property type="entry name" value="LRR_8"/>
    <property type="match status" value="1"/>
</dbReference>
<keyword evidence="10" id="KW-1185">Reference proteome</keyword>
<dbReference type="OMA" id="RNIGDWI"/>
<dbReference type="SUPFAM" id="SSF52058">
    <property type="entry name" value="L domain-like"/>
    <property type="match status" value="1"/>
</dbReference>
<evidence type="ECO:0000256" key="7">
    <source>
        <dbReference type="ARBA" id="ARBA00023180"/>
    </source>
</evidence>
<evidence type="ECO:0000256" key="3">
    <source>
        <dbReference type="ARBA" id="ARBA00022729"/>
    </source>
</evidence>
<dbReference type="InterPro" id="IPR001611">
    <property type="entry name" value="Leu-rich_rpt"/>
</dbReference>
<dbReference type="GO" id="GO:0016020">
    <property type="term" value="C:membrane"/>
    <property type="evidence" value="ECO:0007669"/>
    <property type="project" value="UniProtKB-SubCell"/>
</dbReference>
<organism evidence="9 10">
    <name type="scientific">Cannabis sativa</name>
    <name type="common">Hemp</name>
    <name type="synonym">Marijuana</name>
    <dbReference type="NCBI Taxonomy" id="3483"/>
    <lineage>
        <taxon>Eukaryota</taxon>
        <taxon>Viridiplantae</taxon>
        <taxon>Streptophyta</taxon>
        <taxon>Embryophyta</taxon>
        <taxon>Tracheophyta</taxon>
        <taxon>Spermatophyta</taxon>
        <taxon>Magnoliopsida</taxon>
        <taxon>eudicotyledons</taxon>
        <taxon>Gunneridae</taxon>
        <taxon>Pentapetalae</taxon>
        <taxon>rosids</taxon>
        <taxon>fabids</taxon>
        <taxon>Rosales</taxon>
        <taxon>Cannabaceae</taxon>
        <taxon>Cannabis</taxon>
    </lineage>
</organism>